<reference evidence="1 2" key="1">
    <citation type="submission" date="2006-03" db="EMBL/GenBank/DDBJ databases">
        <title>Annotation of Plasmodium falciparum HB3.</title>
        <authorList>
            <consortium name="The Broad Institute Genome Sequencing Platform"/>
            <person name="Volkman S.K."/>
            <person name="Neafsey D.E."/>
            <person name="Dash A.P."/>
            <person name="Chitnis C.E."/>
            <person name="Hartl D.L."/>
            <person name="Young S.K."/>
            <person name="Zeng Q."/>
            <person name="Koehrsen M."/>
            <person name="Alvarado L."/>
            <person name="Berlin A."/>
            <person name="Borenstein D."/>
            <person name="Chapman S.B."/>
            <person name="Chen Z."/>
            <person name="Engels R."/>
            <person name="Freedman E."/>
            <person name="Gellesch M."/>
            <person name="Goldberg J."/>
            <person name="Griggs A."/>
            <person name="Gujja S."/>
            <person name="Heilman E.R."/>
            <person name="Heiman D.I."/>
            <person name="Howarth C."/>
            <person name="Jen D."/>
            <person name="Larson L."/>
            <person name="Mehta T."/>
            <person name="Neiman D."/>
            <person name="Park D."/>
            <person name="Pearson M."/>
            <person name="Roberts A."/>
            <person name="Saif S."/>
            <person name="Shea T."/>
            <person name="Shenoy N."/>
            <person name="Sisk P."/>
            <person name="Stolte C."/>
            <person name="Sykes S."/>
            <person name="Walk T."/>
            <person name="White J."/>
            <person name="Yandava C."/>
            <person name="Haas B."/>
            <person name="Henn M.R."/>
            <person name="Nusbaum C."/>
            <person name="Birren B."/>
        </authorList>
    </citation>
    <scope>NUCLEOTIDE SEQUENCE [LARGE SCALE GENOMIC DNA]</scope>
    <source>
        <strain evidence="1">HB3</strain>
    </source>
</reference>
<dbReference type="Proteomes" id="UP000054289">
    <property type="component" value="Unassembled WGS sequence"/>
</dbReference>
<protein>
    <submittedName>
        <fullName evidence="1">Uncharacterized protein</fullName>
    </submittedName>
</protein>
<organism evidence="1 2">
    <name type="scientific">Plasmodium falciparum (isolate HB3)</name>
    <dbReference type="NCBI Taxonomy" id="137071"/>
    <lineage>
        <taxon>Eukaryota</taxon>
        <taxon>Sar</taxon>
        <taxon>Alveolata</taxon>
        <taxon>Apicomplexa</taxon>
        <taxon>Aconoidasida</taxon>
        <taxon>Haemosporida</taxon>
        <taxon>Plasmodiidae</taxon>
        <taxon>Plasmodium</taxon>
        <taxon>Plasmodium (Laverania)</taxon>
    </lineage>
</organism>
<evidence type="ECO:0000313" key="2">
    <source>
        <dbReference type="Proteomes" id="UP000054289"/>
    </source>
</evidence>
<dbReference type="EMBL" id="GG701347">
    <property type="protein sequence ID" value="KOB64311.1"/>
    <property type="molecule type" value="Genomic_DNA"/>
</dbReference>
<reference evidence="2" key="2">
    <citation type="submission" date="2006-03" db="EMBL/GenBank/DDBJ databases">
        <title>The genome sequence of the Plasmodium falciparum HB3.</title>
        <authorList>
            <consortium name="The Broad Institute Genome Sequencing Platform"/>
            <person name="Birren B."/>
            <person name="Lander E."/>
            <person name="Galagan J."/>
            <person name="Nusbaum C."/>
            <person name="Devon K."/>
            <person name="Henn M."/>
            <person name="Jaffe D."/>
            <person name="Butler J."/>
            <person name="Alvarez P."/>
            <person name="Gnerre S."/>
            <person name="Grabherr M."/>
            <person name="Kleber M."/>
            <person name="Mauceli E."/>
            <person name="Brockman W."/>
            <person name="MacCallum I.A."/>
            <person name="Rounsley S."/>
            <person name="Young S."/>
            <person name="LaButti K."/>
            <person name="Pushparaj V."/>
            <person name="DeCaprio D."/>
            <person name="Crawford M."/>
            <person name="Koehrsen M."/>
            <person name="Engels R."/>
            <person name="Montgomery P."/>
            <person name="Pearson M."/>
            <person name="Howarth C."/>
            <person name="Larson L."/>
            <person name="Luoma S."/>
            <person name="White J."/>
            <person name="Kodira C."/>
            <person name="Zeng Q."/>
            <person name="Oleary S."/>
            <person name="Yandava C."/>
            <person name="Alvarado L."/>
            <person name="Wirth D."/>
            <person name="Volkman S."/>
            <person name="Hartl D."/>
        </authorList>
    </citation>
    <scope>NUCLEOTIDE SEQUENCE [LARGE SCALE GENOMIC DNA]</scope>
</reference>
<dbReference type="OrthoDB" id="26387at2759"/>
<gene>
    <name evidence="1" type="ORF">PFHG_05599</name>
</gene>
<dbReference type="KEGG" id="pfh:PFHG_05599"/>
<evidence type="ECO:0000313" key="1">
    <source>
        <dbReference type="EMBL" id="KOB64311.1"/>
    </source>
</evidence>
<dbReference type="AlphaFoldDB" id="A0A0L7KMK7"/>
<sequence length="178" mass="22577">MNSKILSYDLKEIERKKNLQKKIYPNFTSYITKQKKANKLKCYNYDLLHIEKKWILYLIYKTILKYYDMLIFKKKVQKLMLLMCEINDEYIKYIYFNGYIPINIYLSTNLIKYNEFFTNYYSYIYNKNVNDKWGDFHVLYFQNEENNIKKENKKNYYYYYYYYYYTLFKNKHVFKKRL</sequence>
<name>A0A0L7KMK7_PLAFX</name>
<accession>A0A0L7KMK7</accession>
<proteinExistence type="predicted"/>